<gene>
    <name evidence="2" type="ORF">SAMN02910414_01324</name>
</gene>
<dbReference type="STRING" id="1122142.SAMN02910414_01324"/>
<dbReference type="Proteomes" id="UP000183918">
    <property type="component" value="Unassembled WGS sequence"/>
</dbReference>
<keyword evidence="1" id="KW-1133">Transmembrane helix</keyword>
<organism evidence="2 3">
    <name type="scientific">Lachnobacterium bovis DSM 14045</name>
    <dbReference type="NCBI Taxonomy" id="1122142"/>
    <lineage>
        <taxon>Bacteria</taxon>
        <taxon>Bacillati</taxon>
        <taxon>Bacillota</taxon>
        <taxon>Clostridia</taxon>
        <taxon>Lachnospirales</taxon>
        <taxon>Lachnospiraceae</taxon>
        <taxon>Lachnobacterium</taxon>
    </lineage>
</organism>
<reference evidence="2 3" key="1">
    <citation type="submission" date="2016-10" db="EMBL/GenBank/DDBJ databases">
        <authorList>
            <person name="de Groot N.N."/>
        </authorList>
    </citation>
    <scope>NUCLEOTIDE SEQUENCE [LARGE SCALE GENOMIC DNA]</scope>
    <source>
        <strain evidence="2 3">DSM 14045</strain>
    </source>
</reference>
<feature type="transmembrane region" description="Helical" evidence="1">
    <location>
        <begin position="37"/>
        <end position="58"/>
    </location>
</feature>
<evidence type="ECO:0000256" key="1">
    <source>
        <dbReference type="SAM" id="Phobius"/>
    </source>
</evidence>
<dbReference type="RefSeq" id="WP_074717290.1">
    <property type="nucleotide sequence ID" value="NZ_FNPG01000014.1"/>
</dbReference>
<evidence type="ECO:0000313" key="2">
    <source>
        <dbReference type="EMBL" id="SDY34128.1"/>
    </source>
</evidence>
<accession>A0A1H3J3X9</accession>
<evidence type="ECO:0000313" key="3">
    <source>
        <dbReference type="Proteomes" id="UP000183918"/>
    </source>
</evidence>
<name>A0A1H3J3X9_9FIRM</name>
<keyword evidence="3" id="KW-1185">Reference proteome</keyword>
<proteinExistence type="predicted"/>
<dbReference type="Pfam" id="PF06541">
    <property type="entry name" value="ABC_trans_CmpB"/>
    <property type="match status" value="1"/>
</dbReference>
<keyword evidence="1" id="KW-0812">Transmembrane</keyword>
<feature type="transmembrane region" description="Helical" evidence="1">
    <location>
        <begin position="6"/>
        <end position="25"/>
    </location>
</feature>
<dbReference type="EMBL" id="FNPG01000014">
    <property type="protein sequence ID" value="SDY34128.1"/>
    <property type="molecule type" value="Genomic_DNA"/>
</dbReference>
<dbReference type="AlphaFoldDB" id="A0A1H3J3X9"/>
<dbReference type="InterPro" id="IPR010540">
    <property type="entry name" value="CmpB_TMEM229"/>
</dbReference>
<feature type="transmembrane region" description="Helical" evidence="1">
    <location>
        <begin position="111"/>
        <end position="131"/>
    </location>
</feature>
<feature type="transmembrane region" description="Helical" evidence="1">
    <location>
        <begin position="70"/>
        <end position="90"/>
    </location>
</feature>
<keyword evidence="1" id="KW-0472">Membrane</keyword>
<dbReference type="OrthoDB" id="9789229at2"/>
<sequence length="325" mass="36816">MIVARFFVWFLIFSFMGWIYESIYCTVKSHKWENRGFLFGPVCPIYGIGGIVCSLLFSGIYLKNMTNLEIFIYSCIGSAILEYTTSWVLEKVFHAVWWDYSEIPLNINGRICLPATFGFGFGGLLVIHYIFPFVDRITSNIGEISMTAMAIIGAGVISADTAVTISAITGLTQNVQTIEENVNLQMEALYATIEGSIKGSIKGTKNKVVQTTDVISSTMKVLPHTVKELPSTMKDFSGNMYASFAEKLHRNTSDENYLEEMKKEENSKREEYTNIAMKNVAKFLNKSQKHVLHSVKKFTNTSKTHRAAQQLKLIERELKREKNKK</sequence>
<protein>
    <submittedName>
        <fullName evidence="2">Uncharacterized membrane protein</fullName>
    </submittedName>
</protein>